<protein>
    <submittedName>
        <fullName evidence="3">SHOCT domain-containing protein</fullName>
    </submittedName>
</protein>
<dbReference type="InterPro" id="IPR018649">
    <property type="entry name" value="SHOCT"/>
</dbReference>
<dbReference type="AlphaFoldDB" id="A0AAW4PAY2"/>
<dbReference type="Pfam" id="PF09851">
    <property type="entry name" value="SHOCT"/>
    <property type="match status" value="1"/>
</dbReference>
<keyword evidence="1" id="KW-1133">Transmembrane helix</keyword>
<keyword evidence="4" id="KW-1185">Reference proteome</keyword>
<evidence type="ECO:0000313" key="3">
    <source>
        <dbReference type="EMBL" id="MBX0295064.1"/>
    </source>
</evidence>
<feature type="transmembrane region" description="Helical" evidence="1">
    <location>
        <begin position="41"/>
        <end position="59"/>
    </location>
</feature>
<dbReference type="Proteomes" id="UP001430455">
    <property type="component" value="Unassembled WGS sequence"/>
</dbReference>
<reference evidence="3 4" key="1">
    <citation type="submission" date="2021-06" db="EMBL/GenBank/DDBJ databases">
        <title>Halomicroarcula sp. a new haloarchaeum isolated from saline soil.</title>
        <authorList>
            <person name="Duran-Viseras A."/>
            <person name="Sanchez-Porro C."/>
            <person name="Ventosa A."/>
        </authorList>
    </citation>
    <scope>NUCLEOTIDE SEQUENCE [LARGE SCALE GENOMIC DNA]</scope>
    <source>
        <strain evidence="3 4">F27</strain>
    </source>
</reference>
<feature type="domain" description="SHOCT" evidence="2">
    <location>
        <begin position="72"/>
        <end position="97"/>
    </location>
</feature>
<keyword evidence="1" id="KW-0472">Membrane</keyword>
<name>A0AAW4PAY2_9EURY</name>
<keyword evidence="1" id="KW-0812">Transmembrane</keyword>
<evidence type="ECO:0000313" key="4">
    <source>
        <dbReference type="Proteomes" id="UP001430455"/>
    </source>
</evidence>
<accession>A0AAW4PAY2</accession>
<dbReference type="RefSeq" id="WP_220579711.1">
    <property type="nucleotide sequence ID" value="NZ_RKLT01000002.1"/>
</dbReference>
<comment type="caution">
    <text evidence="3">The sequence shown here is derived from an EMBL/GenBank/DDBJ whole genome shotgun (WGS) entry which is preliminary data.</text>
</comment>
<feature type="transmembrane region" description="Helical" evidence="1">
    <location>
        <begin position="12"/>
        <end position="35"/>
    </location>
</feature>
<organism evidence="3 4">
    <name type="scientific">Haloarcula nitratireducens</name>
    <dbReference type="NCBI Taxonomy" id="2487749"/>
    <lineage>
        <taxon>Archaea</taxon>
        <taxon>Methanobacteriati</taxon>
        <taxon>Methanobacteriota</taxon>
        <taxon>Stenosarchaea group</taxon>
        <taxon>Halobacteria</taxon>
        <taxon>Halobacteriales</taxon>
        <taxon>Haloarculaceae</taxon>
        <taxon>Haloarcula</taxon>
    </lineage>
</organism>
<dbReference type="EMBL" id="RKLT01000002">
    <property type="protein sequence ID" value="MBX0295064.1"/>
    <property type="molecule type" value="Genomic_DNA"/>
</dbReference>
<gene>
    <name evidence="3" type="ORF">EGH23_09265</name>
</gene>
<evidence type="ECO:0000259" key="2">
    <source>
        <dbReference type="Pfam" id="PF09851"/>
    </source>
</evidence>
<sequence length="101" mass="11262">MQNPLRTRGTRSLAIVVLGALALAVAAGGILTRATVPRPEILWPTLVVGLSVAALYWLLARSRAERRDEDGALAVLREQYARDEIDDEEFERRRARLAPNR</sequence>
<evidence type="ECO:0000256" key="1">
    <source>
        <dbReference type="SAM" id="Phobius"/>
    </source>
</evidence>
<proteinExistence type="predicted"/>